<organism evidence="9 10">
    <name type="scientific">Sphingomonas morindae</name>
    <dbReference type="NCBI Taxonomy" id="1541170"/>
    <lineage>
        <taxon>Bacteria</taxon>
        <taxon>Pseudomonadati</taxon>
        <taxon>Pseudomonadota</taxon>
        <taxon>Alphaproteobacteria</taxon>
        <taxon>Sphingomonadales</taxon>
        <taxon>Sphingomonadaceae</taxon>
        <taxon>Sphingomonas</taxon>
    </lineage>
</organism>
<keyword evidence="7 8" id="KW-0472">Membrane</keyword>
<dbReference type="Proteomes" id="UP001056937">
    <property type="component" value="Chromosome 1"/>
</dbReference>
<keyword evidence="4" id="KW-0808">Transferase</keyword>
<dbReference type="EMBL" id="CP084930">
    <property type="protein sequence ID" value="USI71795.1"/>
    <property type="molecule type" value="Genomic_DNA"/>
</dbReference>
<feature type="transmembrane region" description="Helical" evidence="8">
    <location>
        <begin position="287"/>
        <end position="310"/>
    </location>
</feature>
<feature type="transmembrane region" description="Helical" evidence="8">
    <location>
        <begin position="256"/>
        <end position="275"/>
    </location>
</feature>
<keyword evidence="3" id="KW-0328">Glycosyltransferase</keyword>
<name>A0ABY4X4K9_9SPHN</name>
<keyword evidence="10" id="KW-1185">Reference proteome</keyword>
<evidence type="ECO:0000313" key="10">
    <source>
        <dbReference type="Proteomes" id="UP001056937"/>
    </source>
</evidence>
<feature type="transmembrane region" description="Helical" evidence="8">
    <location>
        <begin position="102"/>
        <end position="121"/>
    </location>
</feature>
<reference evidence="9" key="1">
    <citation type="journal article" date="2022" name="Toxins">
        <title>Genomic Analysis of Sphingopyxis sp. USTB-05 for Biodegrading Cyanobacterial Hepatotoxins.</title>
        <authorList>
            <person name="Liu C."/>
            <person name="Xu Q."/>
            <person name="Zhao Z."/>
            <person name="Zhang H."/>
            <person name="Liu X."/>
            <person name="Yin C."/>
            <person name="Liu Y."/>
            <person name="Yan H."/>
        </authorList>
    </citation>
    <scope>NUCLEOTIDE SEQUENCE</scope>
    <source>
        <strain evidence="9">NBD5</strain>
    </source>
</reference>
<evidence type="ECO:0000256" key="4">
    <source>
        <dbReference type="ARBA" id="ARBA00022679"/>
    </source>
</evidence>
<evidence type="ECO:0000256" key="7">
    <source>
        <dbReference type="ARBA" id="ARBA00023136"/>
    </source>
</evidence>
<evidence type="ECO:0008006" key="11">
    <source>
        <dbReference type="Google" id="ProtNLM"/>
    </source>
</evidence>
<feature type="transmembrane region" description="Helical" evidence="8">
    <location>
        <begin position="206"/>
        <end position="236"/>
    </location>
</feature>
<dbReference type="InterPro" id="IPR050297">
    <property type="entry name" value="LipidA_mod_glycosyltrf_83"/>
</dbReference>
<proteinExistence type="predicted"/>
<feature type="transmembrane region" description="Helical" evidence="8">
    <location>
        <begin position="336"/>
        <end position="354"/>
    </location>
</feature>
<keyword evidence="2" id="KW-1003">Cell membrane</keyword>
<evidence type="ECO:0000256" key="5">
    <source>
        <dbReference type="ARBA" id="ARBA00022692"/>
    </source>
</evidence>
<keyword evidence="5 8" id="KW-0812">Transmembrane</keyword>
<evidence type="ECO:0000256" key="1">
    <source>
        <dbReference type="ARBA" id="ARBA00004651"/>
    </source>
</evidence>
<comment type="subcellular location">
    <subcellularLocation>
        <location evidence="1">Cell membrane</location>
        <topology evidence="1">Multi-pass membrane protein</topology>
    </subcellularLocation>
</comment>
<gene>
    <name evidence="9" type="ORF">LHA26_10725</name>
</gene>
<dbReference type="PANTHER" id="PTHR33908:SF11">
    <property type="entry name" value="MEMBRANE PROTEIN"/>
    <property type="match status" value="1"/>
</dbReference>
<evidence type="ECO:0000256" key="8">
    <source>
        <dbReference type="SAM" id="Phobius"/>
    </source>
</evidence>
<keyword evidence="6 8" id="KW-1133">Transmembrane helix</keyword>
<evidence type="ECO:0000256" key="6">
    <source>
        <dbReference type="ARBA" id="ARBA00022989"/>
    </source>
</evidence>
<evidence type="ECO:0000256" key="2">
    <source>
        <dbReference type="ARBA" id="ARBA00022475"/>
    </source>
</evidence>
<feature type="transmembrane region" description="Helical" evidence="8">
    <location>
        <begin position="177"/>
        <end position="194"/>
    </location>
</feature>
<feature type="transmembrane region" description="Helical" evidence="8">
    <location>
        <begin position="78"/>
        <end position="95"/>
    </location>
</feature>
<evidence type="ECO:0000256" key="3">
    <source>
        <dbReference type="ARBA" id="ARBA00022676"/>
    </source>
</evidence>
<dbReference type="PANTHER" id="PTHR33908">
    <property type="entry name" value="MANNOSYLTRANSFERASE YKCB-RELATED"/>
    <property type="match status" value="1"/>
</dbReference>
<evidence type="ECO:0000313" key="9">
    <source>
        <dbReference type="EMBL" id="USI71795.1"/>
    </source>
</evidence>
<accession>A0ABY4X4K9</accession>
<protein>
    <recommendedName>
        <fullName evidence="11">Glycosyltransferase RgtA/B/C/D-like domain-containing protein</fullName>
    </recommendedName>
</protein>
<dbReference type="RefSeq" id="WP_252165608.1">
    <property type="nucleotide sequence ID" value="NZ_CP084930.1"/>
</dbReference>
<sequence length="494" mass="52755">MRSRSGGLAGALLLLAAVALRWRALGNPVIHIDEQFYFLVGGRMLEGALPFVDIFDRKPVGLFLIYAACRWIGGASPLAYQVPALLCAWATALLIHGLARRFAGPIAALGAGLLYLVWLTLAGGEGGQAPVFYTPLVAGAAALIARRLAGSRPAGWRGTGCAAMLLIGLALQIKYSVVFEGLYLGLVLLAAAWRDGRRPAALALDALVWIGCALLPTAAAAAWYGAIGQGGAWYFANIASILARRPEAPAMVAERIRVMLALMLPLVLAVPLRRWTGARPTDAGASAALRFVDGWAASALLGVVLFGTWFNHYALPLFAPFAAAAAPLGRRTIGRVYLVLALAIGTVWGQRLLLRHQHSRGDARVLAAATAAARGATGCLFVYDGYPAWYDTTHSCLPTTRPFPAHLQALNEQGATGIDEVREVRRIMDARPSRVMTLTPRYAGENLAARAIVAARLARGYRVLLRAPIDGRILLVYARRDTVPADRPALTLPR</sequence>